<reference evidence="4" key="1">
    <citation type="submission" date="2018-09" db="EMBL/GenBank/DDBJ databases">
        <authorList>
            <person name="Zhu H."/>
        </authorList>
    </citation>
    <scope>NUCLEOTIDE SEQUENCE [LARGE SCALE GENOMIC DNA]</scope>
    <source>
        <strain evidence="4">K1R23-30</strain>
    </source>
</reference>
<dbReference type="SUPFAM" id="SSF159133">
    <property type="entry name" value="EutN/CcmL-like"/>
    <property type="match status" value="1"/>
</dbReference>
<dbReference type="PANTHER" id="PTHR36539">
    <property type="entry name" value="ETHANOLAMINE UTILIZATION PROTEIN EUTN"/>
    <property type="match status" value="1"/>
</dbReference>
<dbReference type="Gene3D" id="2.40.50.220">
    <property type="entry name" value="EutN/Ccml"/>
    <property type="match status" value="1"/>
</dbReference>
<evidence type="ECO:0000256" key="2">
    <source>
        <dbReference type="ARBA" id="ARBA00024446"/>
    </source>
</evidence>
<keyword evidence="2" id="KW-1283">Bacterial microcompartment</keyword>
<dbReference type="EMBL" id="QYUO01000003">
    <property type="protein sequence ID" value="RJF92061.1"/>
    <property type="molecule type" value="Genomic_DNA"/>
</dbReference>
<evidence type="ECO:0000313" key="3">
    <source>
        <dbReference type="EMBL" id="RJF92061.1"/>
    </source>
</evidence>
<dbReference type="PROSITE" id="PS51932">
    <property type="entry name" value="BMV"/>
    <property type="match status" value="1"/>
</dbReference>
<protein>
    <submittedName>
        <fullName evidence="3">Ethanolamine utilization microcompartment protein EutN</fullName>
    </submittedName>
</protein>
<accession>A0A3A3FFE7</accession>
<dbReference type="OrthoDB" id="196195at2"/>
<dbReference type="PANTHER" id="PTHR36539:SF1">
    <property type="entry name" value="BACTERIAL MICROCOMPARTMENT SHELL VERTEX PROTEIN EUTN"/>
    <property type="match status" value="1"/>
</dbReference>
<comment type="caution">
    <text evidence="3">The sequence shown here is derived from an EMBL/GenBank/DDBJ whole genome shotgun (WGS) entry which is preliminary data.</text>
</comment>
<dbReference type="CDD" id="cd01614">
    <property type="entry name" value="EutN_CcmL"/>
    <property type="match status" value="1"/>
</dbReference>
<dbReference type="InterPro" id="IPR036677">
    <property type="entry name" value="EutN_CcmL_sf"/>
</dbReference>
<gene>
    <name evidence="3" type="ORF">D3871_25745</name>
</gene>
<dbReference type="Proteomes" id="UP000265955">
    <property type="component" value="Unassembled WGS sequence"/>
</dbReference>
<dbReference type="Pfam" id="PF03319">
    <property type="entry name" value="EutN_CcmL"/>
    <property type="match status" value="1"/>
</dbReference>
<comment type="subcellular location">
    <subcellularLocation>
        <location evidence="1">Bacterial microcompartment</location>
    </subcellularLocation>
</comment>
<dbReference type="AlphaFoldDB" id="A0A3A3FFE7"/>
<proteinExistence type="predicted"/>
<organism evidence="3 4">
    <name type="scientific">Noviherbaspirillum saxi</name>
    <dbReference type="NCBI Taxonomy" id="2320863"/>
    <lineage>
        <taxon>Bacteria</taxon>
        <taxon>Pseudomonadati</taxon>
        <taxon>Pseudomonadota</taxon>
        <taxon>Betaproteobacteria</taxon>
        <taxon>Burkholderiales</taxon>
        <taxon>Oxalobacteraceae</taxon>
        <taxon>Noviherbaspirillum</taxon>
    </lineage>
</organism>
<dbReference type="GO" id="GO:0031469">
    <property type="term" value="C:bacterial microcompartment"/>
    <property type="evidence" value="ECO:0007669"/>
    <property type="project" value="UniProtKB-SubCell"/>
</dbReference>
<sequence>MKLAIVVGQVVSTVKCKSLFGDPLLIVDYVDNDGKPCGNRHVAADPIGAGNGEWVLVVEGSSARLATNAEGAIDLSIVGIVDEVTIQGKAIFHK</sequence>
<dbReference type="InterPro" id="IPR004992">
    <property type="entry name" value="EutN_CcmL"/>
</dbReference>
<keyword evidence="4" id="KW-1185">Reference proteome</keyword>
<evidence type="ECO:0000256" key="1">
    <source>
        <dbReference type="ARBA" id="ARBA00024322"/>
    </source>
</evidence>
<evidence type="ECO:0000313" key="4">
    <source>
        <dbReference type="Proteomes" id="UP000265955"/>
    </source>
</evidence>
<name>A0A3A3FFE7_9BURK</name>
<dbReference type="RefSeq" id="WP_119771947.1">
    <property type="nucleotide sequence ID" value="NZ_QYUO01000003.1"/>
</dbReference>